<dbReference type="EMBL" id="DVMW01000024">
    <property type="protein sequence ID" value="HIU35479.1"/>
    <property type="molecule type" value="Genomic_DNA"/>
</dbReference>
<name>A0A9D1IG84_9FIRM</name>
<evidence type="ECO:0000313" key="1">
    <source>
        <dbReference type="EMBL" id="HIU35479.1"/>
    </source>
</evidence>
<evidence type="ECO:0000313" key="2">
    <source>
        <dbReference type="Proteomes" id="UP000824071"/>
    </source>
</evidence>
<proteinExistence type="predicted"/>
<dbReference type="Proteomes" id="UP000824071">
    <property type="component" value="Unassembled WGS sequence"/>
</dbReference>
<organism evidence="1 2">
    <name type="scientific">Candidatus Fimenecus excrementigallinarum</name>
    <dbReference type="NCBI Taxonomy" id="2840816"/>
    <lineage>
        <taxon>Bacteria</taxon>
        <taxon>Bacillati</taxon>
        <taxon>Bacillota</taxon>
        <taxon>Clostridia</taxon>
        <taxon>Candidatus Fimenecus</taxon>
    </lineage>
</organism>
<gene>
    <name evidence="1" type="ORF">IAC53_02590</name>
</gene>
<comment type="caution">
    <text evidence="1">The sequence shown here is derived from an EMBL/GenBank/DDBJ whole genome shotgun (WGS) entry which is preliminary data.</text>
</comment>
<accession>A0A9D1IG84</accession>
<reference evidence="1" key="1">
    <citation type="submission" date="2020-10" db="EMBL/GenBank/DDBJ databases">
        <authorList>
            <person name="Gilroy R."/>
        </authorList>
    </citation>
    <scope>NUCLEOTIDE SEQUENCE</scope>
    <source>
        <strain evidence="1">ChiGjej1B1-19959</strain>
    </source>
</reference>
<reference evidence="1" key="2">
    <citation type="journal article" date="2021" name="PeerJ">
        <title>Extensive microbial diversity within the chicken gut microbiome revealed by metagenomics and culture.</title>
        <authorList>
            <person name="Gilroy R."/>
            <person name="Ravi A."/>
            <person name="Getino M."/>
            <person name="Pursley I."/>
            <person name="Horton D.L."/>
            <person name="Alikhan N.F."/>
            <person name="Baker D."/>
            <person name="Gharbi K."/>
            <person name="Hall N."/>
            <person name="Watson M."/>
            <person name="Adriaenssens E.M."/>
            <person name="Foster-Nyarko E."/>
            <person name="Jarju S."/>
            <person name="Secka A."/>
            <person name="Antonio M."/>
            <person name="Oren A."/>
            <person name="Chaudhuri R.R."/>
            <person name="La Ragione R."/>
            <person name="Hildebrand F."/>
            <person name="Pallen M.J."/>
        </authorList>
    </citation>
    <scope>NUCLEOTIDE SEQUENCE</scope>
    <source>
        <strain evidence="1">ChiGjej1B1-19959</strain>
    </source>
</reference>
<dbReference type="AlphaFoldDB" id="A0A9D1IG84"/>
<sequence length="166" mass="18620">MQKRTKQIWIAAAVILALVVLIPVVGLGVDLAISQIRSSKPANYYADAWGIEFPESAKKTDSLQTEGRDWWAYAVYSVDAGDDAAFAAYADTPIDADTLDRLTAILDRVQVPQADRPDLERAYLWQHFGENESLLGGTSNADKYMDNLYVLYDRETHTVYTFISHK</sequence>
<protein>
    <submittedName>
        <fullName evidence="1">Uncharacterized protein</fullName>
    </submittedName>
</protein>